<evidence type="ECO:0000256" key="4">
    <source>
        <dbReference type="SAM" id="SignalP"/>
    </source>
</evidence>
<evidence type="ECO:0000313" key="8">
    <source>
        <dbReference type="EMBL" id="RSZ32065.1"/>
    </source>
</evidence>
<feature type="chain" id="PRO_5046838744" evidence="4">
    <location>
        <begin position="26"/>
        <end position="354"/>
    </location>
</feature>
<feature type="domain" description="Multidrug resistance protein MdtA-like barrel-sandwich hybrid" evidence="5">
    <location>
        <begin position="55"/>
        <end position="189"/>
    </location>
</feature>
<sequence>MPKIRSLTLAAALVASLPLATPARAAPEALNAVTAQPAAAAASGFDGVVEAVRQTVIAAQVSGAVVRLDAKAGDAVKAGQVLLQIDARAADQNAAASDAQVQAARASLEVATREYERQQQLFKKNYISRAALERAESEFKATRAQVAAQGAQAGAARTQSGLHVIRAPYTGVVADVPVSLGDMAMPGRPLITVYDPSALRITAAIPQTVAAQMAAGQLPRAELPGLAAPRQWVTPARMQLLPTVDAATHTVQLRADLPAGLGGAVPGMFARLWLPSAEGGSSVRPSLSVPLSAIVRRAEMTGLYVLDAQGRPLLRQVRLGRVEGDKVEILSGLMPGERVATDPQAAARFRQTTP</sequence>
<evidence type="ECO:0000259" key="6">
    <source>
        <dbReference type="Pfam" id="PF25954"/>
    </source>
</evidence>
<dbReference type="InterPro" id="IPR006143">
    <property type="entry name" value="RND_pump_MFP"/>
</dbReference>
<gene>
    <name evidence="8" type="ORF">EJO66_22760</name>
</gene>
<evidence type="ECO:0000256" key="3">
    <source>
        <dbReference type="ARBA" id="ARBA00022448"/>
    </source>
</evidence>
<dbReference type="PANTHER" id="PTHR30469">
    <property type="entry name" value="MULTIDRUG RESISTANCE PROTEIN MDTA"/>
    <property type="match status" value="1"/>
</dbReference>
<evidence type="ECO:0000259" key="7">
    <source>
        <dbReference type="Pfam" id="PF25967"/>
    </source>
</evidence>
<protein>
    <submittedName>
        <fullName evidence="8">Efflux RND transporter periplasmic adaptor subunit</fullName>
    </submittedName>
</protein>
<feature type="domain" description="Multidrug resistance protein MdtA-like C-terminal permuted SH3" evidence="7">
    <location>
        <begin position="289"/>
        <end position="342"/>
    </location>
</feature>
<organism evidence="8 9">
    <name type="scientific">Variovorax beijingensis</name>
    <dbReference type="NCBI Taxonomy" id="2496117"/>
    <lineage>
        <taxon>Bacteria</taxon>
        <taxon>Pseudomonadati</taxon>
        <taxon>Pseudomonadota</taxon>
        <taxon>Betaproteobacteria</taxon>
        <taxon>Burkholderiales</taxon>
        <taxon>Comamonadaceae</taxon>
        <taxon>Variovorax</taxon>
    </lineage>
</organism>
<keyword evidence="3" id="KW-0813">Transport</keyword>
<reference evidence="8 9" key="1">
    <citation type="submission" date="2018-12" db="EMBL/GenBank/DDBJ databases">
        <title>The genome sequences of strain 502.</title>
        <authorList>
            <person name="Gao J."/>
            <person name="Sun J."/>
        </authorList>
    </citation>
    <scope>NUCLEOTIDE SEQUENCE [LARGE SCALE GENOMIC DNA]</scope>
    <source>
        <strain evidence="8 9">502</strain>
    </source>
</reference>
<dbReference type="Gene3D" id="2.40.50.100">
    <property type="match status" value="1"/>
</dbReference>
<evidence type="ECO:0000256" key="1">
    <source>
        <dbReference type="ARBA" id="ARBA00004196"/>
    </source>
</evidence>
<keyword evidence="4" id="KW-0732">Signal</keyword>
<evidence type="ECO:0000313" key="9">
    <source>
        <dbReference type="Proteomes" id="UP000271137"/>
    </source>
</evidence>
<name>A0ABY0A1R8_9BURK</name>
<dbReference type="PANTHER" id="PTHR30469:SF18">
    <property type="entry name" value="RESISTANCE-NODULATION-CELL DIVISION (RND) EFFLUX MEMBRANE FUSION PROTEIN-RELATED"/>
    <property type="match status" value="1"/>
</dbReference>
<proteinExistence type="inferred from homology"/>
<dbReference type="Pfam" id="PF25954">
    <property type="entry name" value="Beta-barrel_RND_2"/>
    <property type="match status" value="1"/>
</dbReference>
<dbReference type="Pfam" id="PF25917">
    <property type="entry name" value="BSH_RND"/>
    <property type="match status" value="1"/>
</dbReference>
<keyword evidence="9" id="KW-1185">Reference proteome</keyword>
<feature type="signal peptide" evidence="4">
    <location>
        <begin position="1"/>
        <end position="25"/>
    </location>
</feature>
<dbReference type="EMBL" id="RXFQ01000014">
    <property type="protein sequence ID" value="RSZ32065.1"/>
    <property type="molecule type" value="Genomic_DNA"/>
</dbReference>
<dbReference type="NCBIfam" id="TIGR01730">
    <property type="entry name" value="RND_mfp"/>
    <property type="match status" value="1"/>
</dbReference>
<evidence type="ECO:0000259" key="5">
    <source>
        <dbReference type="Pfam" id="PF25917"/>
    </source>
</evidence>
<comment type="subcellular location">
    <subcellularLocation>
        <location evidence="1">Cell envelope</location>
    </subcellularLocation>
</comment>
<dbReference type="RefSeq" id="WP_125966236.1">
    <property type="nucleotide sequence ID" value="NZ_RXFQ01000014.1"/>
</dbReference>
<comment type="similarity">
    <text evidence="2">Belongs to the membrane fusion protein (MFP) (TC 8.A.1) family.</text>
</comment>
<dbReference type="SUPFAM" id="SSF111369">
    <property type="entry name" value="HlyD-like secretion proteins"/>
    <property type="match status" value="1"/>
</dbReference>
<dbReference type="Gene3D" id="2.40.30.170">
    <property type="match status" value="1"/>
</dbReference>
<dbReference type="InterPro" id="IPR058625">
    <property type="entry name" value="MdtA-like_BSH"/>
</dbReference>
<dbReference type="Gene3D" id="2.40.420.20">
    <property type="match status" value="1"/>
</dbReference>
<accession>A0ABY0A1R8</accession>
<dbReference type="Pfam" id="PF25967">
    <property type="entry name" value="RND-MFP_C"/>
    <property type="match status" value="1"/>
</dbReference>
<comment type="caution">
    <text evidence="8">The sequence shown here is derived from an EMBL/GenBank/DDBJ whole genome shotgun (WGS) entry which is preliminary data.</text>
</comment>
<dbReference type="Gene3D" id="1.10.287.470">
    <property type="entry name" value="Helix hairpin bin"/>
    <property type="match status" value="1"/>
</dbReference>
<dbReference type="Proteomes" id="UP000271137">
    <property type="component" value="Unassembled WGS sequence"/>
</dbReference>
<dbReference type="InterPro" id="IPR058792">
    <property type="entry name" value="Beta-barrel_RND_2"/>
</dbReference>
<evidence type="ECO:0000256" key="2">
    <source>
        <dbReference type="ARBA" id="ARBA00009477"/>
    </source>
</evidence>
<feature type="domain" description="CusB-like beta-barrel" evidence="6">
    <location>
        <begin position="201"/>
        <end position="274"/>
    </location>
</feature>
<dbReference type="InterPro" id="IPR058627">
    <property type="entry name" value="MdtA-like_C"/>
</dbReference>